<name>A0A5C5YGX6_9BACT</name>
<dbReference type="EMBL" id="SJPK01000002">
    <property type="protein sequence ID" value="TWT74408.1"/>
    <property type="molecule type" value="Genomic_DNA"/>
</dbReference>
<accession>A0A5C5YGX6</accession>
<dbReference type="AlphaFoldDB" id="A0A5C5YGX6"/>
<evidence type="ECO:0000256" key="1">
    <source>
        <dbReference type="SAM" id="MobiDB-lite"/>
    </source>
</evidence>
<evidence type="ECO:0000313" key="3">
    <source>
        <dbReference type="EMBL" id="TWT74408.1"/>
    </source>
</evidence>
<proteinExistence type="predicted"/>
<feature type="compositionally biased region" description="Polar residues" evidence="1">
    <location>
        <begin position="47"/>
        <end position="78"/>
    </location>
</feature>
<dbReference type="OrthoDB" id="285241at2"/>
<evidence type="ECO:0000313" key="4">
    <source>
        <dbReference type="Proteomes" id="UP000318053"/>
    </source>
</evidence>
<dbReference type="Proteomes" id="UP000318053">
    <property type="component" value="Unassembled WGS sequence"/>
</dbReference>
<dbReference type="PROSITE" id="PS51257">
    <property type="entry name" value="PROKAR_LIPOPROTEIN"/>
    <property type="match status" value="1"/>
</dbReference>
<protein>
    <recommendedName>
        <fullName evidence="5">Secreted protein</fullName>
    </recommendedName>
</protein>
<keyword evidence="2" id="KW-0732">Signal</keyword>
<feature type="signal peptide" evidence="2">
    <location>
        <begin position="1"/>
        <end position="21"/>
    </location>
</feature>
<feature type="chain" id="PRO_5022942093" description="Secreted protein" evidence="2">
    <location>
        <begin position="22"/>
        <end position="78"/>
    </location>
</feature>
<evidence type="ECO:0000256" key="2">
    <source>
        <dbReference type="SAM" id="SignalP"/>
    </source>
</evidence>
<dbReference type="RefSeq" id="WP_146390389.1">
    <property type="nucleotide sequence ID" value="NZ_SJPK01000002.1"/>
</dbReference>
<keyword evidence="4" id="KW-1185">Reference proteome</keyword>
<reference evidence="3 4" key="1">
    <citation type="submission" date="2019-02" db="EMBL/GenBank/DDBJ databases">
        <title>Deep-cultivation of Planctomycetes and their phenomic and genomic characterization uncovers novel biology.</title>
        <authorList>
            <person name="Wiegand S."/>
            <person name="Jogler M."/>
            <person name="Boedeker C."/>
            <person name="Pinto D."/>
            <person name="Vollmers J."/>
            <person name="Rivas-Marin E."/>
            <person name="Kohn T."/>
            <person name="Peeters S.H."/>
            <person name="Heuer A."/>
            <person name="Rast P."/>
            <person name="Oberbeckmann S."/>
            <person name="Bunk B."/>
            <person name="Jeske O."/>
            <person name="Meyerdierks A."/>
            <person name="Storesund J.E."/>
            <person name="Kallscheuer N."/>
            <person name="Luecker S."/>
            <person name="Lage O.M."/>
            <person name="Pohl T."/>
            <person name="Merkel B.J."/>
            <person name="Hornburger P."/>
            <person name="Mueller R.-W."/>
            <person name="Bruemmer F."/>
            <person name="Labrenz M."/>
            <person name="Spormann A.M."/>
            <person name="Op Den Camp H."/>
            <person name="Overmann J."/>
            <person name="Amann R."/>
            <person name="Jetten M.S.M."/>
            <person name="Mascher T."/>
            <person name="Medema M.H."/>
            <person name="Devos D.P."/>
            <person name="Kaster A.-K."/>
            <person name="Ovreas L."/>
            <person name="Rohde M."/>
            <person name="Galperin M.Y."/>
            <person name="Jogler C."/>
        </authorList>
    </citation>
    <scope>NUCLEOTIDE SEQUENCE [LARGE SCALE GENOMIC DNA]</scope>
    <source>
        <strain evidence="3 4">CA85</strain>
    </source>
</reference>
<gene>
    <name evidence="3" type="ORF">CA85_12970</name>
</gene>
<feature type="region of interest" description="Disordered" evidence="1">
    <location>
        <begin position="44"/>
        <end position="78"/>
    </location>
</feature>
<evidence type="ECO:0008006" key="5">
    <source>
        <dbReference type="Google" id="ProtNLM"/>
    </source>
</evidence>
<comment type="caution">
    <text evidence="3">The sequence shown here is derived from an EMBL/GenBank/DDBJ whole genome shotgun (WGS) entry which is preliminary data.</text>
</comment>
<organism evidence="3 4">
    <name type="scientific">Allorhodopirellula solitaria</name>
    <dbReference type="NCBI Taxonomy" id="2527987"/>
    <lineage>
        <taxon>Bacteria</taxon>
        <taxon>Pseudomonadati</taxon>
        <taxon>Planctomycetota</taxon>
        <taxon>Planctomycetia</taxon>
        <taxon>Pirellulales</taxon>
        <taxon>Pirellulaceae</taxon>
        <taxon>Allorhodopirellula</taxon>
    </lineage>
</organism>
<sequence length="78" mass="7951" precursor="true">MTQKIISSVFALALLTTTVGCPPPAQPSGEEVDISTEAVEVTPEVGDNTTGVTDVPSDNMTGVTEIPSDNMTAGSETP</sequence>